<dbReference type="Gene3D" id="3.40.630.30">
    <property type="match status" value="1"/>
</dbReference>
<reference evidence="2" key="1">
    <citation type="submission" date="2022-04" db="EMBL/GenBank/DDBJ databases">
        <title>A functionally conserved STORR gene fusion in Papaver species that diverged 16.8 million years ago.</title>
        <authorList>
            <person name="Catania T."/>
        </authorList>
    </citation>
    <scope>NUCLEOTIDE SEQUENCE</scope>
    <source>
        <strain evidence="2">S-188037</strain>
    </source>
</reference>
<evidence type="ECO:0000313" key="2">
    <source>
        <dbReference type="EMBL" id="KAI3946998.1"/>
    </source>
</evidence>
<dbReference type="Proteomes" id="UP001202328">
    <property type="component" value="Unassembled WGS sequence"/>
</dbReference>
<dbReference type="PANTHER" id="PTHR46067:SF24">
    <property type="entry name" value="ACYL-COA N-ACYLTRANSFERASES (NAT) SUPERFAMILY PROTEIN"/>
    <property type="match status" value="1"/>
</dbReference>
<dbReference type="GO" id="GO:0016747">
    <property type="term" value="F:acyltransferase activity, transferring groups other than amino-acyl groups"/>
    <property type="evidence" value="ECO:0007669"/>
    <property type="project" value="InterPro"/>
</dbReference>
<gene>
    <name evidence="2" type="ORF">MKW98_003561</name>
</gene>
<dbReference type="EMBL" id="JAJJMB010003633">
    <property type="protein sequence ID" value="KAI3946998.1"/>
    <property type="molecule type" value="Genomic_DNA"/>
</dbReference>
<name>A0AAD4T8W8_9MAGN</name>
<keyword evidence="3" id="KW-1185">Reference proteome</keyword>
<dbReference type="PANTHER" id="PTHR46067">
    <property type="entry name" value="ACYL-COA N-ACYLTRANSFERASES (NAT) SUPERFAMILY PROTEIN"/>
    <property type="match status" value="1"/>
</dbReference>
<dbReference type="InterPro" id="IPR016181">
    <property type="entry name" value="Acyl_CoA_acyltransferase"/>
</dbReference>
<organism evidence="2 3">
    <name type="scientific">Papaver atlanticum</name>
    <dbReference type="NCBI Taxonomy" id="357466"/>
    <lineage>
        <taxon>Eukaryota</taxon>
        <taxon>Viridiplantae</taxon>
        <taxon>Streptophyta</taxon>
        <taxon>Embryophyta</taxon>
        <taxon>Tracheophyta</taxon>
        <taxon>Spermatophyta</taxon>
        <taxon>Magnoliopsida</taxon>
        <taxon>Ranunculales</taxon>
        <taxon>Papaveraceae</taxon>
        <taxon>Papaveroideae</taxon>
        <taxon>Papaver</taxon>
    </lineage>
</organism>
<dbReference type="PROSITE" id="PS51186">
    <property type="entry name" value="GNAT"/>
    <property type="match status" value="1"/>
</dbReference>
<sequence length="174" mass="19563">MDPSRISIRPFKLSDIDDYMVWASDEKMIKYSKMKAPSSQEDALRYLKEVVIPHPWCRSICLDDRSIGLIIMYPGSNEFICQGEVGYTLASEHWGQGIATLALKMALSSVFVAFPHMERLQALCNSDNIASQRVLQKAGFTKEGILRKYIVIQGKTMDSPVYSFLSTDSIPSSV</sequence>
<dbReference type="AlphaFoldDB" id="A0AAD4T8W8"/>
<evidence type="ECO:0000313" key="3">
    <source>
        <dbReference type="Proteomes" id="UP001202328"/>
    </source>
</evidence>
<evidence type="ECO:0000259" key="1">
    <source>
        <dbReference type="PROSITE" id="PS51186"/>
    </source>
</evidence>
<accession>A0AAD4T8W8</accession>
<dbReference type="Pfam" id="PF13302">
    <property type="entry name" value="Acetyltransf_3"/>
    <property type="match status" value="1"/>
</dbReference>
<dbReference type="SUPFAM" id="SSF55729">
    <property type="entry name" value="Acyl-CoA N-acyltransferases (Nat)"/>
    <property type="match status" value="1"/>
</dbReference>
<protein>
    <recommendedName>
        <fullName evidence="1">N-acetyltransferase domain-containing protein</fullName>
    </recommendedName>
</protein>
<proteinExistence type="predicted"/>
<feature type="domain" description="N-acetyltransferase" evidence="1">
    <location>
        <begin position="6"/>
        <end position="158"/>
    </location>
</feature>
<comment type="caution">
    <text evidence="2">The sequence shown here is derived from an EMBL/GenBank/DDBJ whole genome shotgun (WGS) entry which is preliminary data.</text>
</comment>
<dbReference type="InterPro" id="IPR000182">
    <property type="entry name" value="GNAT_dom"/>
</dbReference>